<dbReference type="CDD" id="cd00176">
    <property type="entry name" value="SPEC"/>
    <property type="match status" value="1"/>
</dbReference>
<evidence type="ECO:0000313" key="1">
    <source>
        <dbReference type="EMBL" id="CAH3126449.1"/>
    </source>
</evidence>
<evidence type="ECO:0008006" key="3">
    <source>
        <dbReference type="Google" id="ProtNLM"/>
    </source>
</evidence>
<evidence type="ECO:0000313" key="2">
    <source>
        <dbReference type="Proteomes" id="UP001159405"/>
    </source>
</evidence>
<comment type="caution">
    <text evidence="1">The sequence shown here is derived from an EMBL/GenBank/DDBJ whole genome shotgun (WGS) entry which is preliminary data.</text>
</comment>
<dbReference type="Gene3D" id="1.20.58.60">
    <property type="match status" value="3"/>
</dbReference>
<reference evidence="1 2" key="1">
    <citation type="submission" date="2022-05" db="EMBL/GenBank/DDBJ databases">
        <authorList>
            <consortium name="Genoscope - CEA"/>
            <person name="William W."/>
        </authorList>
    </citation>
    <scope>NUCLEOTIDE SEQUENCE [LARGE SCALE GENOMIC DNA]</scope>
</reference>
<protein>
    <recommendedName>
        <fullName evidence="3">Dystrophin</fullName>
    </recommendedName>
</protein>
<proteinExistence type="predicted"/>
<gene>
    <name evidence="1" type="ORF">PLOB_00032427</name>
</gene>
<accession>A0ABN8P2A5</accession>
<dbReference type="SUPFAM" id="SSF46966">
    <property type="entry name" value="Spectrin repeat"/>
    <property type="match status" value="3"/>
</dbReference>
<name>A0ABN8P2A5_9CNID</name>
<keyword evidence="2" id="KW-1185">Reference proteome</keyword>
<dbReference type="Pfam" id="PF00435">
    <property type="entry name" value="Spectrin"/>
    <property type="match status" value="1"/>
</dbReference>
<organism evidence="1 2">
    <name type="scientific">Porites lobata</name>
    <dbReference type="NCBI Taxonomy" id="104759"/>
    <lineage>
        <taxon>Eukaryota</taxon>
        <taxon>Metazoa</taxon>
        <taxon>Cnidaria</taxon>
        <taxon>Anthozoa</taxon>
        <taxon>Hexacorallia</taxon>
        <taxon>Scleractinia</taxon>
        <taxon>Fungiina</taxon>
        <taxon>Poritidae</taxon>
        <taxon>Porites</taxon>
    </lineage>
</organism>
<sequence length="463" mass="55214">RSNELVDYLKKKFDTVDQSLSDLECSVKNSNKDSMDLKSTKNALDQHKEVLNHFTSVESDTYDVLEEGRQLIKDTRFDRAHGEYFYERIEVTVIRITTIKEDINREHQRLFDLYLILLRQHLERMNDWLLRAESRISLDDVIEPTYKRVQQQVWEHQVFQEELSNYSMANMMLDMDLEHPALDETIRDWVKVLRERWTVVWNWTEEWKEKLNQALIDWQNLRKEEAALLSWISSKEQTLDLIGETDVTNEEQVTMNLNLLETMEKEMESRQEERLDSLRETGEKLIKDAEYHDATAKGILDQVNDFGTCWKDITESIKERKAMLLEAQNKVKRMGILMKEVRAWLDEAEKFIKLASLQEDPQKETEIQEKIEIECEEREKNQPKVDEVKRLEDLLSSEIDKKSNYYLQRVTKPFYKRWNDASMALNRYRNEDYPFVKPNDCSVLCRYVTQIGNNLEGKRDNSG</sequence>
<dbReference type="EMBL" id="CALNXK010000042">
    <property type="protein sequence ID" value="CAH3126449.1"/>
    <property type="molecule type" value="Genomic_DNA"/>
</dbReference>
<dbReference type="InterPro" id="IPR018159">
    <property type="entry name" value="Spectrin/alpha-actinin"/>
</dbReference>
<dbReference type="SMART" id="SM00150">
    <property type="entry name" value="SPEC"/>
    <property type="match status" value="2"/>
</dbReference>
<feature type="non-terminal residue" evidence="1">
    <location>
        <position position="1"/>
    </location>
</feature>
<dbReference type="Proteomes" id="UP001159405">
    <property type="component" value="Unassembled WGS sequence"/>
</dbReference>
<dbReference type="InterPro" id="IPR002017">
    <property type="entry name" value="Spectrin_repeat"/>
</dbReference>